<keyword evidence="11" id="KW-1015">Disulfide bond</keyword>
<reference evidence="18" key="1">
    <citation type="submission" date="2011-08" db="EMBL/GenBank/DDBJ databases">
        <authorList>
            <person name="Rombauts S."/>
        </authorList>
    </citation>
    <scope>NUCLEOTIDE SEQUENCE</scope>
    <source>
        <strain evidence="18">London</strain>
    </source>
</reference>
<feature type="compositionally biased region" description="Low complexity" evidence="14">
    <location>
        <begin position="383"/>
        <end position="392"/>
    </location>
</feature>
<evidence type="ECO:0000256" key="10">
    <source>
        <dbReference type="ARBA" id="ARBA00023136"/>
    </source>
</evidence>
<keyword evidence="5" id="KW-0732">Signal</keyword>
<organism evidence="17 18">
    <name type="scientific">Tetranychus urticae</name>
    <name type="common">Two-spotted spider mite</name>
    <dbReference type="NCBI Taxonomy" id="32264"/>
    <lineage>
        <taxon>Eukaryota</taxon>
        <taxon>Metazoa</taxon>
        <taxon>Ecdysozoa</taxon>
        <taxon>Arthropoda</taxon>
        <taxon>Chelicerata</taxon>
        <taxon>Arachnida</taxon>
        <taxon>Acari</taxon>
        <taxon>Acariformes</taxon>
        <taxon>Trombidiformes</taxon>
        <taxon>Prostigmata</taxon>
        <taxon>Eleutherengona</taxon>
        <taxon>Raphignathae</taxon>
        <taxon>Tetranychoidea</taxon>
        <taxon>Tetranychidae</taxon>
        <taxon>Tetranychus</taxon>
    </lineage>
</organism>
<name>T1KWG2_TETUR</name>
<dbReference type="GO" id="GO:0007156">
    <property type="term" value="P:homophilic cell adhesion via plasma membrane adhesion molecules"/>
    <property type="evidence" value="ECO:0007669"/>
    <property type="project" value="InterPro"/>
</dbReference>
<evidence type="ECO:0000256" key="11">
    <source>
        <dbReference type="ARBA" id="ARBA00023157"/>
    </source>
</evidence>
<evidence type="ECO:0000256" key="2">
    <source>
        <dbReference type="ARBA" id="ARBA00022475"/>
    </source>
</evidence>
<dbReference type="Gene3D" id="2.60.40.60">
    <property type="entry name" value="Cadherins"/>
    <property type="match status" value="22"/>
</dbReference>
<dbReference type="PANTHER" id="PTHR24025:SF22">
    <property type="entry name" value="CADHERIN DOMAIN-CONTAINING PROTEIN"/>
    <property type="match status" value="1"/>
</dbReference>
<dbReference type="GO" id="GO:0005911">
    <property type="term" value="C:cell-cell junction"/>
    <property type="evidence" value="ECO:0007669"/>
    <property type="project" value="TreeGrafter"/>
</dbReference>
<feature type="region of interest" description="Disordered" evidence="14">
    <location>
        <begin position="1473"/>
        <end position="1494"/>
    </location>
</feature>
<dbReference type="PANTHER" id="PTHR24025">
    <property type="entry name" value="DESMOGLEIN FAMILY MEMBER"/>
    <property type="match status" value="1"/>
</dbReference>
<feature type="domain" description="Cadherin" evidence="16">
    <location>
        <begin position="2369"/>
        <end position="2486"/>
    </location>
</feature>
<feature type="region of interest" description="Disordered" evidence="14">
    <location>
        <begin position="3495"/>
        <end position="3532"/>
    </location>
</feature>
<comment type="subcellular location">
    <subcellularLocation>
        <location evidence="1">Cell membrane</location>
        <topology evidence="1">Single-pass type I membrane protein</topology>
    </subcellularLocation>
</comment>
<dbReference type="FunFam" id="2.60.40.60:FF:000007">
    <property type="entry name" value="Protocadherin alpha 2"/>
    <property type="match status" value="1"/>
</dbReference>
<feature type="domain" description="Cadherin" evidence="16">
    <location>
        <begin position="1821"/>
        <end position="1918"/>
    </location>
</feature>
<feature type="domain" description="Cadherin" evidence="16">
    <location>
        <begin position="2487"/>
        <end position="2628"/>
    </location>
</feature>
<feature type="domain" description="Cadherin" evidence="16">
    <location>
        <begin position="2137"/>
        <end position="2267"/>
    </location>
</feature>
<dbReference type="FunFam" id="2.60.40.60:FF:000106">
    <property type="entry name" value="FAT atypical cadherin 4"/>
    <property type="match status" value="1"/>
</dbReference>
<dbReference type="FunFam" id="2.60.40.60:FF:000024">
    <property type="entry name" value="FAT atypical cadherin 3"/>
    <property type="match status" value="1"/>
</dbReference>
<keyword evidence="8" id="KW-0130">Cell adhesion</keyword>
<keyword evidence="2" id="KW-1003">Cell membrane</keyword>
<feature type="domain" description="Cadherin" evidence="16">
    <location>
        <begin position="2022"/>
        <end position="2131"/>
    </location>
</feature>
<dbReference type="Proteomes" id="UP000015104">
    <property type="component" value="Unassembled WGS sequence"/>
</dbReference>
<dbReference type="GO" id="GO:0009653">
    <property type="term" value="P:anatomical structure morphogenesis"/>
    <property type="evidence" value="ECO:0007669"/>
    <property type="project" value="UniProtKB-ARBA"/>
</dbReference>
<evidence type="ECO:0000313" key="18">
    <source>
        <dbReference type="Proteomes" id="UP000015104"/>
    </source>
</evidence>
<proteinExistence type="predicted"/>
<evidence type="ECO:0000256" key="5">
    <source>
        <dbReference type="ARBA" id="ARBA00022729"/>
    </source>
</evidence>
<evidence type="ECO:0000259" key="16">
    <source>
        <dbReference type="PROSITE" id="PS50268"/>
    </source>
</evidence>
<feature type="domain" description="Cadherin" evidence="16">
    <location>
        <begin position="916"/>
        <end position="1020"/>
    </location>
</feature>
<evidence type="ECO:0000256" key="9">
    <source>
        <dbReference type="ARBA" id="ARBA00022989"/>
    </source>
</evidence>
<feature type="transmembrane region" description="Helical" evidence="15">
    <location>
        <begin position="3348"/>
        <end position="3370"/>
    </location>
</feature>
<feature type="transmembrane region" description="Helical" evidence="15">
    <location>
        <begin position="41"/>
        <end position="62"/>
    </location>
</feature>
<protein>
    <recommendedName>
        <fullName evidence="16">Cadherin domain-containing protein</fullName>
    </recommendedName>
</protein>
<feature type="domain" description="Cadherin" evidence="16">
    <location>
        <begin position="2988"/>
        <end position="3092"/>
    </location>
</feature>
<keyword evidence="4 15" id="KW-0812">Transmembrane</keyword>
<dbReference type="HOGENOM" id="CLU_000265_0_0_1"/>
<evidence type="ECO:0000256" key="6">
    <source>
        <dbReference type="ARBA" id="ARBA00022737"/>
    </source>
</evidence>
<dbReference type="CDD" id="cd11304">
    <property type="entry name" value="Cadherin_repeat"/>
    <property type="match status" value="23"/>
</dbReference>
<feature type="domain" description="Cadherin" evidence="16">
    <location>
        <begin position="1382"/>
        <end position="1502"/>
    </location>
</feature>
<dbReference type="EnsemblMetazoa" id="tetur24g01530.1">
    <property type="protein sequence ID" value="tetur24g01530.1"/>
    <property type="gene ID" value="tetur24g01530"/>
</dbReference>
<feature type="domain" description="Cadherin" evidence="16">
    <location>
        <begin position="106"/>
        <end position="224"/>
    </location>
</feature>
<dbReference type="FunFam" id="2.60.40.60:FF:000015">
    <property type="entry name" value="FAT atypical cadherin 1"/>
    <property type="match status" value="1"/>
</dbReference>
<feature type="domain" description="Cadherin" evidence="16">
    <location>
        <begin position="338"/>
        <end position="451"/>
    </location>
</feature>
<evidence type="ECO:0000256" key="1">
    <source>
        <dbReference type="ARBA" id="ARBA00004251"/>
    </source>
</evidence>
<keyword evidence="12" id="KW-0325">Glycoprotein</keyword>
<evidence type="ECO:0000256" key="7">
    <source>
        <dbReference type="ARBA" id="ARBA00022837"/>
    </source>
</evidence>
<dbReference type="SMART" id="SM00112">
    <property type="entry name" value="CA"/>
    <property type="match status" value="21"/>
</dbReference>
<dbReference type="InterPro" id="IPR015919">
    <property type="entry name" value="Cadherin-like_sf"/>
</dbReference>
<accession>T1KWG2</accession>
<evidence type="ECO:0000256" key="12">
    <source>
        <dbReference type="ARBA" id="ARBA00023180"/>
    </source>
</evidence>
<dbReference type="PROSITE" id="PS50268">
    <property type="entry name" value="CADHERIN_2"/>
    <property type="match status" value="22"/>
</dbReference>
<dbReference type="InterPro" id="IPR050971">
    <property type="entry name" value="Cadherin-domain_protein"/>
</dbReference>
<feature type="domain" description="Cadherin" evidence="16">
    <location>
        <begin position="1140"/>
        <end position="1257"/>
    </location>
</feature>
<feature type="compositionally biased region" description="Low complexity" evidence="14">
    <location>
        <begin position="1483"/>
        <end position="1492"/>
    </location>
</feature>
<feature type="region of interest" description="Disordered" evidence="14">
    <location>
        <begin position="365"/>
        <end position="392"/>
    </location>
</feature>
<dbReference type="GO" id="GO:0005509">
    <property type="term" value="F:calcium ion binding"/>
    <property type="evidence" value="ECO:0007669"/>
    <property type="project" value="UniProtKB-UniRule"/>
</dbReference>
<feature type="domain" description="Cadherin" evidence="16">
    <location>
        <begin position="1258"/>
        <end position="1367"/>
    </location>
</feature>
<keyword evidence="18" id="KW-1185">Reference proteome</keyword>
<dbReference type="InterPro" id="IPR020894">
    <property type="entry name" value="Cadherin_CS"/>
</dbReference>
<dbReference type="GO" id="GO:0005886">
    <property type="term" value="C:plasma membrane"/>
    <property type="evidence" value="ECO:0007669"/>
    <property type="project" value="UniProtKB-SubCell"/>
</dbReference>
<feature type="compositionally biased region" description="Acidic residues" evidence="14">
    <location>
        <begin position="3523"/>
        <end position="3532"/>
    </location>
</feature>
<dbReference type="Pfam" id="PF00028">
    <property type="entry name" value="Cadherin"/>
    <property type="match status" value="16"/>
</dbReference>
<dbReference type="SUPFAM" id="SSF49313">
    <property type="entry name" value="Cadherin-like"/>
    <property type="match status" value="22"/>
</dbReference>
<evidence type="ECO:0000256" key="8">
    <source>
        <dbReference type="ARBA" id="ARBA00022889"/>
    </source>
</evidence>
<sequence>MLTTRLTRKATENMTRDSCHVNYIQSISLNRHRLKIKQYNCWLPSLLTIYIAFSVQIIPFVVSSLTSPSPSPSPSSSSFSSSSLTSFSPLINKRWSRSTFLSSNSNQLDLKFEITENSPAGTLIGVIRSPSGYQPCQPPFLIVPIRSGTSESSPLSSSSSSLSNLRSGVDTDLSIDQASGEIRNSVVLDREQTSYYTFIAIPFVGPNIKVTITVLDANDNAPLFPVPSIHLEFPENSKVRDVKRTLPPARDRDLGIFGTQKYRIISGNHGNAFRLASHREKDDVLYHDLQVNGVLDRESTSRYSLIVEALDGGLPPLSSQLLVNISILDVNDNEPIFSQSRYVATVLENATLGTPILQVVATDSDEGSNGKIEYSLPTNRRPGSGTSSSESSYFEINKDTGWIYLSRPVDFESKDLHELVVVARDCGLQPLETSAFVSIRVVDVNDNRPTINLLFLTEDAQPIVPENAQIGDFVARISINDPDSASPTGLSSSEFNKFMVTLSGGDDYFSLNRSDVAIYMVTVSKSLDREVKAQYSLTVTVSDSGSPPLNTSMVFDLEISDVNDNPPYFEQSVYHASLPEVADPGTVVYKMKAIDRDSDSQVTYSFSGSNSNSTSNTWFVIDSETGLITTSSQIDCETDSAPQLVVTATDGSSVTATATLIVTISDVNDNEPIFDQSFYNVTTREDTQVGSCILRVSASDPDCGVNSLVNYSSVNAVSLGQSDIPMSITSEKSRSLILTSDFIVDPSTGDLCIARPLDFEKRRSYDIPIMATDRGGLSTTAMVKVTLIDVNDNGPIFYPKEYKVSVEENIVPLSKGRFIEPAPILIVAATDADSSGSPFGTIRYSIRSGNEEKAFEIDPVTGRIYIVRPLSSAKPFYILTIAATDGDDRESIEPALVHVSVLPQGGQSRPYSPVFSQRHYGFEIKENSLIGTKVGLVSATASSSSPLTYAIYSGDPDAYFTIDPTTGTIRVNSETIDAEKYSSLLLNVQAKEGENPGPYRYGHTQVNVTIVNVNDNHPTFGTDRLKIAIPENMSTNNVTVLIAQASDADADDLGNLTYSLQDTQLGSDSTPFIIDKSTGAITLRSSLDFEKLNHYRLIVTATDGGDLSCSMVVDVNIQDVNDCVPRFVGYSDSISALLMESPGFHLVLSEDTPVSAQIYQIRAVDDDTGNNARLTYSIIETVSGKTKEGSKNTESEFPFAIFPNNGILYTRRPLDRESKDNYSFTIQVTDHGSPAPLRSSTSMTITIVDTNDNRPLFKSREWSFSISESAPIGTVIGFVSAIDPDLGENGTLRYSIFKGFSLEASKFALDPQTGEISLKSNLDREAKDRYIFKIDAHDSGKPSPLSAESKTTVIIDVSDVNDNSPTFIIDEMTSGNSNRHIIALGSPEGTYVTTVKASDPDSGINGTLTYSLIDSDSDLFVIGRVNGVIKTARSVEKLASYRVGVQVTDGGGLKSPIKIIQIDVIQRSFIGKGQVQHPEHRSSPSSTKLSSSDSEDNVYHEFRVRETAEIGSEVGTINVALPDVMANFFHRFSYCSNGYYVKYERPSYIDGNEVPKETNSNKFVIESNDFSTIHIIVGQSLDYESSSESSFQIYIDPWQCALTSIPLDKGINYFRPHQNSKNVIGKNYQLISTVKITIIDDISDCHPFETITRDLKESNGTLLDIMIPVSEETIHQRSIDLYPLAEAWSVGCTGLNLNYQLRSLSLNDVTLNRLLVINDKSVLTFKPFDKELINDLVNQGELIIIVQAYLSIPEDIGSSLIHRSPIGSQAIRLLWVKDTGRNMDRVTFNGPATYTFPEDCCHQNENIIRLSLNISHDHFDVNYRFSEISGRESVFSINPENGLVALLEPFDYEKTQEYRLNVTATIYLRTSPGPRTGSNGGRTGSTSTNFEPNRNPIKTISRLFTLKITNINDEKPIFTQPPYNREILESVTPGTLIATIEAKDADSNSDLMYLIPPGHEEYKYFSIDQKTGELKTLISLDRETKEIHRIPVFVFDEDYVHSASTIVTVVLLDVNDNQPIFSSLSQSVKIPENILPGTIFHTIIASDLDSQTGSNSSSSLLPNLDYSIISGNEEGKFGINRATGQLSTFAPLDRERKAGYNLTIQVTDSLHKSQCNLTIDLIDVNDNSPIFDKSVYYAVIDESRLSDCETSGSRVLSVVKVKAIDPDSENSIYYTILASGSPEAMYFTIDPNTGLITTDCAAVAQARKAKLVTLPGVDFAASNPHSLTLSFDVLAIDVGSSPYAAHTTKTTIQVTVMGSHESDSPRLASYPTIIEVSGYKEDYKVGSEIGRISVVNTENSQRNGGVDDSRSGSITVKKSLIYGHHEAFVEIRRSGSPYSTLTLVQVILSGEMLSAKAIGSSESTKRARPSIPYNVSLFENVPLGTEVINLMSRYRSTYRGNGHNEARSPLADYQFQFAFTSVNQSTFYLYPNTGIITIRKLLDFETDPSRIELVIVARKRTSPLSEPIFFTVTIMLINVNDNAPRFTQAHYISTVREGESKGTFVTQISALDVDNVDSAIVSRDSIDIGLSGRSSGKSTVTYHILEGNHDNAFIIDPPGSGFVKTNIVLDREIRDHYVLTIVANDEGPTGLSSASRDSRNLASTTSQLSSHCTLEINVIDINDNVPVFPPYQEISVFEDAEVGATVASLTANDVDTFPPLTYYQKRSHLDGLSDNIDDLFDIGLYTGRITLKSRLDKSLANPTSLPSQPAQYKIAVLASDSLNTIETQVVIKVKPKSIYQRPPVFAKDYYFVPIKLNTHPCVLSGSINCKIAQVSTISSDNNFDGLPRLKVSYKLAGGSSSSKGFYIDSYTGTVYNNRSLSRLSKSPTAGSIFQLTVIAGYANEAGRFISGHKARCSVLVVIPGGTNVNNESLSYLLNSESDSGSKEERTSYTISVRRDFVDQVLLELDGFDFDTFTLTNGNVDRSFALLRGRQLIMNKRPSRSEYKLTIIRRSHQTDDDLTVNNPTTFTVHIKVTSEESGNSSTAFKSQIISTYMSESAPPGHQVTSVRSESEQYGSSYRYSIYSGNELEAFQIDEITGVVTINKSLDFESYSFHQLTIVATSSTDSLSKQNDLCVININVLNENDNKPKFALTSYKIIVDENTPIGTPIVQIMASDADMSSLNYSFTPSMNGLVPFGLDTRTGYIVTTQAIDYETLENYQVIPTFKMVLKAVETSSSSAEVLIEASIGSIDEFPPKFTSERYDFKVTTSYGTPHVVVGHISATDDDLGPDGQIFYTIRSSSPPGAAKKFNLNSTTGLITINTASVDKIPPHFSSLVVSASSGRADSLSSLTRIGVNLILTDDKSTLHSSNNNDILQSGSLYEGSNLSSSPSSTSNTGSQITSLPGWVMFLIIILFFVTCVLLAAIFAIRSHLSDQSSGPGQSHHHHATGHHHQSFMTTSALASIVPGVGTLLRKIGANRNSADGCTHIGNTTIDSMNDTSTTYDHASFQSMHHLVGQHHHHMLPRSTAYLTSGQHESLPPCYNEVNNICSGEPTPGALAGRSGNNINGEGHSASSGRGSAEDDDEVEGDLEEVDEEVRMINEGDGYHTFGLDNPDPPDEHELIPTTAEYLARLVIFDPDIAVREDDLDHLAEEVQSKAGSETKDYLNRPRTGLVTGSLRDRNQMRRPQMVPPIIDANEWNDLSSIEEELSEAYSWNYLSNWSPQYQPLANVYTEIATLKGAIHYDGTIGSSSSGLSDSPAYMRTSSTPAGDDRHETNSHHSHSTVGSRRSAHLAIPSTSSGHHHRFHHTNTRLPPINARAFIPAPQGSAPVSHGSAFMPFPGENGTRLTNDGFACDNRIKGIASDSSSDASTATAVFIDNDSTDRLRL</sequence>
<dbReference type="PRINTS" id="PR00205">
    <property type="entry name" value="CADHERIN"/>
</dbReference>
<feature type="domain" description="Cadherin" evidence="16">
    <location>
        <begin position="1919"/>
        <end position="2021"/>
    </location>
</feature>
<feature type="domain" description="Cadherin" evidence="16">
    <location>
        <begin position="798"/>
        <end position="915"/>
    </location>
</feature>
<dbReference type="FunFam" id="2.60.40.60:FF:000020">
    <property type="entry name" value="Dachsous cadherin-related 1b"/>
    <property type="match status" value="5"/>
</dbReference>
<dbReference type="EMBL" id="CAEY01000644">
    <property type="status" value="NOT_ANNOTATED_CDS"/>
    <property type="molecule type" value="Genomic_DNA"/>
</dbReference>
<keyword evidence="7 13" id="KW-0106">Calcium</keyword>
<evidence type="ECO:0000256" key="3">
    <source>
        <dbReference type="ARBA" id="ARBA00022536"/>
    </source>
</evidence>
<keyword evidence="3" id="KW-0245">EGF-like domain</keyword>
<dbReference type="GO" id="GO:0060429">
    <property type="term" value="P:epithelium development"/>
    <property type="evidence" value="ECO:0007669"/>
    <property type="project" value="UniProtKB-ARBA"/>
</dbReference>
<keyword evidence="9 15" id="KW-1133">Transmembrane helix</keyword>
<dbReference type="InterPro" id="IPR002126">
    <property type="entry name" value="Cadherin-like_dom"/>
</dbReference>
<reference evidence="17" key="2">
    <citation type="submission" date="2015-06" db="UniProtKB">
        <authorList>
            <consortium name="EnsemblMetazoa"/>
        </authorList>
    </citation>
    <scope>IDENTIFICATION</scope>
</reference>
<evidence type="ECO:0000256" key="14">
    <source>
        <dbReference type="SAM" id="MobiDB-lite"/>
    </source>
</evidence>
<dbReference type="STRING" id="32264.T1KWG2"/>
<feature type="domain" description="Cadherin" evidence="16">
    <location>
        <begin position="570"/>
        <end position="674"/>
    </location>
</feature>
<feature type="domain" description="Cadherin" evidence="16">
    <location>
        <begin position="225"/>
        <end position="337"/>
    </location>
</feature>
<feature type="region of interest" description="Disordered" evidence="14">
    <location>
        <begin position="1871"/>
        <end position="1892"/>
    </location>
</feature>
<keyword evidence="10 15" id="KW-0472">Membrane</keyword>
<evidence type="ECO:0000313" key="17">
    <source>
        <dbReference type="EnsemblMetazoa" id="tetur24g01530.1"/>
    </source>
</evidence>
<feature type="domain" description="Cadherin" evidence="16">
    <location>
        <begin position="675"/>
        <end position="797"/>
    </location>
</feature>
<feature type="compositionally biased region" description="Polar residues" evidence="14">
    <location>
        <begin position="3504"/>
        <end position="3519"/>
    </location>
</feature>
<feature type="domain" description="Cadherin" evidence="16">
    <location>
        <begin position="2628"/>
        <end position="2745"/>
    </location>
</feature>
<feature type="domain" description="Cadherin" evidence="16">
    <location>
        <begin position="3093"/>
        <end position="3199"/>
    </location>
</feature>
<dbReference type="FunFam" id="2.60.40.60:FF:000226">
    <property type="entry name" value="Dachsous, isoform B"/>
    <property type="match status" value="1"/>
</dbReference>
<evidence type="ECO:0000256" key="4">
    <source>
        <dbReference type="ARBA" id="ARBA00022692"/>
    </source>
</evidence>
<feature type="domain" description="Cadherin" evidence="16">
    <location>
        <begin position="3200"/>
        <end position="3309"/>
    </location>
</feature>
<feature type="domain" description="Cadherin" evidence="16">
    <location>
        <begin position="1021"/>
        <end position="1127"/>
    </location>
</feature>
<evidence type="ECO:0000256" key="13">
    <source>
        <dbReference type="PROSITE-ProRule" id="PRU00043"/>
    </source>
</evidence>
<feature type="domain" description="Cadherin" evidence="16">
    <location>
        <begin position="464"/>
        <end position="569"/>
    </location>
</feature>
<keyword evidence="6" id="KW-0677">Repeat</keyword>
<dbReference type="eggNOG" id="KOG3594">
    <property type="taxonomic scope" value="Eukaryota"/>
</dbReference>
<feature type="region of interest" description="Disordered" evidence="14">
    <location>
        <begin position="3692"/>
        <end position="3732"/>
    </location>
</feature>
<evidence type="ECO:0000256" key="15">
    <source>
        <dbReference type="SAM" id="Phobius"/>
    </source>
</evidence>
<dbReference type="PROSITE" id="PS00232">
    <property type="entry name" value="CADHERIN_1"/>
    <property type="match status" value="9"/>
</dbReference>